<gene>
    <name evidence="1" type="ORF">GSI_00151</name>
</gene>
<organism evidence="1 2">
    <name type="scientific">Ganoderma sinense ZZ0214-1</name>
    <dbReference type="NCBI Taxonomy" id="1077348"/>
    <lineage>
        <taxon>Eukaryota</taxon>
        <taxon>Fungi</taxon>
        <taxon>Dikarya</taxon>
        <taxon>Basidiomycota</taxon>
        <taxon>Agaricomycotina</taxon>
        <taxon>Agaricomycetes</taxon>
        <taxon>Polyporales</taxon>
        <taxon>Polyporaceae</taxon>
        <taxon>Ganoderma</taxon>
    </lineage>
</organism>
<keyword evidence="2" id="KW-1185">Reference proteome</keyword>
<dbReference type="AlphaFoldDB" id="A0A2G8SRU1"/>
<evidence type="ECO:0000313" key="2">
    <source>
        <dbReference type="Proteomes" id="UP000230002"/>
    </source>
</evidence>
<dbReference type="EMBL" id="AYKW01000001">
    <property type="protein sequence ID" value="PIL36462.1"/>
    <property type="molecule type" value="Genomic_DNA"/>
</dbReference>
<accession>A0A2G8SRU1</accession>
<comment type="caution">
    <text evidence="1">The sequence shown here is derived from an EMBL/GenBank/DDBJ whole genome shotgun (WGS) entry which is preliminary data.</text>
</comment>
<sequence length="228" mass="27078">MTSEARRNPALWEGSQHLLEMEPSTDPAKPGYRYTEAAALAQVKKWKRLMRNRPPETTIPPEMLWNGKNRPPVLLYGWPFKDDYLVDYGKRHRISFETDAKHQEWLGCPTLEFNFADVTEAHYQRANVVNYLRLKARMVILNKLLRETGQGLEIGRPLSFKYTNILYMWTNYNMDEEYDDFGRPDRYDKLISFLNTVMNECLPEGQKSELQWWWSWDDNDVNVITDMD</sequence>
<dbReference type="OrthoDB" id="2751503at2759"/>
<proteinExistence type="predicted"/>
<reference evidence="1 2" key="1">
    <citation type="journal article" date="2015" name="Sci. Rep.">
        <title>Chromosome-level genome map provides insights into diverse defense mechanisms in the medicinal fungus Ganoderma sinense.</title>
        <authorList>
            <person name="Zhu Y."/>
            <person name="Xu J."/>
            <person name="Sun C."/>
            <person name="Zhou S."/>
            <person name="Xu H."/>
            <person name="Nelson D.R."/>
            <person name="Qian J."/>
            <person name="Song J."/>
            <person name="Luo H."/>
            <person name="Xiang L."/>
            <person name="Li Y."/>
            <person name="Xu Z."/>
            <person name="Ji A."/>
            <person name="Wang L."/>
            <person name="Lu S."/>
            <person name="Hayward A."/>
            <person name="Sun W."/>
            <person name="Li X."/>
            <person name="Schwartz D.C."/>
            <person name="Wang Y."/>
            <person name="Chen S."/>
        </authorList>
    </citation>
    <scope>NUCLEOTIDE SEQUENCE [LARGE SCALE GENOMIC DNA]</scope>
    <source>
        <strain evidence="1 2">ZZ0214-1</strain>
    </source>
</reference>
<name>A0A2G8SRU1_9APHY</name>
<evidence type="ECO:0000313" key="1">
    <source>
        <dbReference type="EMBL" id="PIL36462.1"/>
    </source>
</evidence>
<protein>
    <submittedName>
        <fullName evidence="1">Uncharacterized protein</fullName>
    </submittedName>
</protein>
<dbReference type="Proteomes" id="UP000230002">
    <property type="component" value="Unassembled WGS sequence"/>
</dbReference>